<evidence type="ECO:0000256" key="9">
    <source>
        <dbReference type="SAM" id="SignalP"/>
    </source>
</evidence>
<dbReference type="PANTHER" id="PTHR11005">
    <property type="entry name" value="LYSOSOMAL ACID LIPASE-RELATED"/>
    <property type="match status" value="1"/>
</dbReference>
<keyword evidence="3 7" id="KW-0378">Hydrolase</keyword>
<feature type="active site" description="Charge relay system" evidence="8">
    <location>
        <position position="342"/>
    </location>
</feature>
<feature type="active site" description="Charge relay system" evidence="8">
    <location>
        <position position="371"/>
    </location>
</feature>
<proteinExistence type="inferred from homology"/>
<evidence type="ECO:0000313" key="12">
    <source>
        <dbReference type="Proteomes" id="UP001329430"/>
    </source>
</evidence>
<keyword evidence="5" id="KW-0443">Lipid metabolism</keyword>
<dbReference type="FunFam" id="3.40.50.1820:FF:000057">
    <property type="entry name" value="Lipase"/>
    <property type="match status" value="1"/>
</dbReference>
<evidence type="ECO:0000259" key="10">
    <source>
        <dbReference type="Pfam" id="PF04083"/>
    </source>
</evidence>
<protein>
    <recommendedName>
        <fullName evidence="7">Lipase</fullName>
    </recommendedName>
</protein>
<dbReference type="InterPro" id="IPR006693">
    <property type="entry name" value="AB_hydrolase_lipase"/>
</dbReference>
<keyword evidence="6" id="KW-0325">Glycoprotein</keyword>
<dbReference type="Pfam" id="PF04083">
    <property type="entry name" value="Abhydro_lipase"/>
    <property type="match status" value="1"/>
</dbReference>
<dbReference type="Proteomes" id="UP001329430">
    <property type="component" value="Chromosome 3"/>
</dbReference>
<dbReference type="GO" id="GO:0016042">
    <property type="term" value="P:lipid catabolic process"/>
    <property type="evidence" value="ECO:0007669"/>
    <property type="project" value="UniProtKB-KW"/>
</dbReference>
<name>A0AAN7VKA6_9COLE</name>
<accession>A0AAN7VKA6</accession>
<evidence type="ECO:0000256" key="2">
    <source>
        <dbReference type="ARBA" id="ARBA00022729"/>
    </source>
</evidence>
<keyword evidence="2 9" id="KW-0732">Signal</keyword>
<evidence type="ECO:0000313" key="11">
    <source>
        <dbReference type="EMBL" id="KAK5646576.1"/>
    </source>
</evidence>
<organism evidence="11 12">
    <name type="scientific">Pyrocoelia pectoralis</name>
    <dbReference type="NCBI Taxonomy" id="417401"/>
    <lineage>
        <taxon>Eukaryota</taxon>
        <taxon>Metazoa</taxon>
        <taxon>Ecdysozoa</taxon>
        <taxon>Arthropoda</taxon>
        <taxon>Hexapoda</taxon>
        <taxon>Insecta</taxon>
        <taxon>Pterygota</taxon>
        <taxon>Neoptera</taxon>
        <taxon>Endopterygota</taxon>
        <taxon>Coleoptera</taxon>
        <taxon>Polyphaga</taxon>
        <taxon>Elateriformia</taxon>
        <taxon>Elateroidea</taxon>
        <taxon>Lampyridae</taxon>
        <taxon>Lampyrinae</taxon>
        <taxon>Pyrocoelia</taxon>
    </lineage>
</organism>
<evidence type="ECO:0000256" key="4">
    <source>
        <dbReference type="ARBA" id="ARBA00022963"/>
    </source>
</evidence>
<dbReference type="EMBL" id="JAVRBK010000003">
    <property type="protein sequence ID" value="KAK5646576.1"/>
    <property type="molecule type" value="Genomic_DNA"/>
</dbReference>
<dbReference type="PIRSF" id="PIRSF000862">
    <property type="entry name" value="Steryl_ester_lip"/>
    <property type="match status" value="1"/>
</dbReference>
<dbReference type="Gene3D" id="3.40.50.1820">
    <property type="entry name" value="alpha/beta hydrolase"/>
    <property type="match status" value="1"/>
</dbReference>
<feature type="chain" id="PRO_5042987502" description="Lipase" evidence="9">
    <location>
        <begin position="21"/>
        <end position="397"/>
    </location>
</feature>
<evidence type="ECO:0000256" key="8">
    <source>
        <dbReference type="PIRSR" id="PIRSR000862-1"/>
    </source>
</evidence>
<dbReference type="GO" id="GO:0016788">
    <property type="term" value="F:hydrolase activity, acting on ester bonds"/>
    <property type="evidence" value="ECO:0007669"/>
    <property type="project" value="InterPro"/>
</dbReference>
<evidence type="ECO:0000256" key="3">
    <source>
        <dbReference type="ARBA" id="ARBA00022801"/>
    </source>
</evidence>
<dbReference type="AlphaFoldDB" id="A0AAN7VKA6"/>
<keyword evidence="12" id="KW-1185">Reference proteome</keyword>
<feature type="active site" description="Nucleophile" evidence="8">
    <location>
        <position position="169"/>
    </location>
</feature>
<evidence type="ECO:0000256" key="5">
    <source>
        <dbReference type="ARBA" id="ARBA00023098"/>
    </source>
</evidence>
<gene>
    <name evidence="11" type="ORF">RI129_005040</name>
</gene>
<comment type="caution">
    <text evidence="11">The sequence shown here is derived from an EMBL/GenBank/DDBJ whole genome shotgun (WGS) entry which is preliminary data.</text>
</comment>
<dbReference type="InterPro" id="IPR029058">
    <property type="entry name" value="AB_hydrolase_fold"/>
</dbReference>
<feature type="domain" description="Partial AB-hydrolase lipase" evidence="10">
    <location>
        <begin position="34"/>
        <end position="90"/>
    </location>
</feature>
<reference evidence="11 12" key="1">
    <citation type="journal article" date="2024" name="Insects">
        <title>An Improved Chromosome-Level Genome Assembly of the Firefly Pyrocoelia pectoralis.</title>
        <authorList>
            <person name="Fu X."/>
            <person name="Meyer-Rochow V.B."/>
            <person name="Ballantyne L."/>
            <person name="Zhu X."/>
        </authorList>
    </citation>
    <scope>NUCLEOTIDE SEQUENCE [LARGE SCALE GENOMIC DNA]</scope>
    <source>
        <strain evidence="11">XCY_ONT2</strain>
    </source>
</reference>
<feature type="signal peptide" evidence="9">
    <location>
        <begin position="1"/>
        <end position="20"/>
    </location>
</feature>
<dbReference type="SUPFAM" id="SSF53474">
    <property type="entry name" value="alpha/beta-Hydrolases"/>
    <property type="match status" value="1"/>
</dbReference>
<sequence length="397" mass="44808">MVVKLVLLLVSSLCASSALSHTKQKHPDVGLNAKQVIQKYGYPLEVHFIETEDGYILEYHRIPHGKNNAVGGHPVLLMPGLLSNSADFLTLGPGLSLGYILADEGYDVWLANYRGSRWSKKHKTLDVVVNKKEFFDISFQEIGLYDITASIDYILNTTGYKKLFYIGHSQGTTCMFALLAAKPEYNDKIVLMTALAPIAYTTHVNYLMFLFTKHFLTEMQQFSEAHGIYEFFPYSPLLTELGQILCNDDVGTQPLCEAMFYFFGGYSSNLNKTVIPVILSNTPSGCTLRMMYHLVQIALSGQFQMYDFGEQENLIRYGQVSPPKLDLTQITAPVELYYADQDPVSTVKDVELLAADLPNIVKKQFMNGYNHLDYLWSLNVESVLYSHIIQSIKNYST</sequence>
<keyword evidence="4 7" id="KW-0442">Lipid degradation</keyword>
<evidence type="ECO:0000256" key="6">
    <source>
        <dbReference type="ARBA" id="ARBA00023180"/>
    </source>
</evidence>
<dbReference type="InterPro" id="IPR025483">
    <property type="entry name" value="Lipase_euk"/>
</dbReference>
<evidence type="ECO:0000256" key="7">
    <source>
        <dbReference type="PIRNR" id="PIRNR000862"/>
    </source>
</evidence>
<comment type="similarity">
    <text evidence="1 7">Belongs to the AB hydrolase superfamily. Lipase family.</text>
</comment>
<evidence type="ECO:0000256" key="1">
    <source>
        <dbReference type="ARBA" id="ARBA00010701"/>
    </source>
</evidence>